<keyword evidence="4" id="KW-1185">Reference proteome</keyword>
<dbReference type="InterPro" id="IPR039719">
    <property type="entry name" value="FBXO28"/>
</dbReference>
<dbReference type="WBParaSite" id="EVEC_0000293101-mRNA-1">
    <property type="protein sequence ID" value="EVEC_0000293101-mRNA-1"/>
    <property type="gene ID" value="EVEC_0000293101"/>
</dbReference>
<proteinExistence type="predicted"/>
<dbReference type="PROSITE" id="PS50181">
    <property type="entry name" value="FBOX"/>
    <property type="match status" value="1"/>
</dbReference>
<dbReference type="PANTHER" id="PTHR13252:SF9">
    <property type="entry name" value="F-BOX ONLY PROTEIN 28"/>
    <property type="match status" value="1"/>
</dbReference>
<dbReference type="InterPro" id="IPR036047">
    <property type="entry name" value="F-box-like_dom_sf"/>
</dbReference>
<dbReference type="PANTHER" id="PTHR13252">
    <property type="entry name" value="F-BOX ONLY PROTEIN 28"/>
    <property type="match status" value="1"/>
</dbReference>
<sequence>MRCNSLIEYVKWRKLWRFSLQVNTLKLASAVTGQNIYFPLFKFAGVCPLQLTLKMDNGAQASTRTPAVEVSESSLQQSSADNMQLGSNTSVLPSKSKNRVAIQGKATPGPLPVEAEPPSSLLELPTEIISYIFEYLSYEQLSIYRAVCKTFDTIAQSKLNIAFKRLNLELESAMQEVKRMLPKRESKRRYHPLARISETYSVLETRFALLNMTFKRYIEDGASCFIAGKILDEAFCVLHYLGRCVKKKEQPEDAQDLLKDIRDYSSMAIEYFDDHIAPTLQTSDPFSFPCRSRSCFASSALPARSPFTAVSVNSSLATPSTSRTASSPLSVIEFAKMNEWKKSLEEKIRIQEKTIAEQGRVIKEHSDAISHIIRCLQKVSPEISATYLKNLMCSNTSESAECNSSHGVLKRKCSGTDDISVKKQCTW</sequence>
<feature type="region of interest" description="Disordered" evidence="1">
    <location>
        <begin position="66"/>
        <end position="92"/>
    </location>
</feature>
<dbReference type="CDD" id="cd22100">
    <property type="entry name" value="F-box_FBXO28"/>
    <property type="match status" value="1"/>
</dbReference>
<reference evidence="3 4" key="2">
    <citation type="submission" date="2018-10" db="EMBL/GenBank/DDBJ databases">
        <authorList>
            <consortium name="Pathogen Informatics"/>
        </authorList>
    </citation>
    <scope>NUCLEOTIDE SEQUENCE [LARGE SCALE GENOMIC DNA]</scope>
</reference>
<dbReference type="OrthoDB" id="5860767at2759"/>
<evidence type="ECO:0000313" key="5">
    <source>
        <dbReference type="WBParaSite" id="EVEC_0000293101-mRNA-1"/>
    </source>
</evidence>
<evidence type="ECO:0000313" key="4">
    <source>
        <dbReference type="Proteomes" id="UP000274131"/>
    </source>
</evidence>
<dbReference type="GO" id="GO:0000209">
    <property type="term" value="P:protein polyubiquitination"/>
    <property type="evidence" value="ECO:0007669"/>
    <property type="project" value="TreeGrafter"/>
</dbReference>
<dbReference type="EMBL" id="UXUI01007420">
    <property type="protein sequence ID" value="VDD87496.1"/>
    <property type="molecule type" value="Genomic_DNA"/>
</dbReference>
<dbReference type="STRING" id="51028.A0A0N4UZ90"/>
<dbReference type="Proteomes" id="UP000274131">
    <property type="component" value="Unassembled WGS sequence"/>
</dbReference>
<organism evidence="5">
    <name type="scientific">Enterobius vermicularis</name>
    <name type="common">Human pinworm</name>
    <dbReference type="NCBI Taxonomy" id="51028"/>
    <lineage>
        <taxon>Eukaryota</taxon>
        <taxon>Metazoa</taxon>
        <taxon>Ecdysozoa</taxon>
        <taxon>Nematoda</taxon>
        <taxon>Chromadorea</taxon>
        <taxon>Rhabditida</taxon>
        <taxon>Spirurina</taxon>
        <taxon>Oxyuridomorpha</taxon>
        <taxon>Oxyuroidea</taxon>
        <taxon>Oxyuridae</taxon>
        <taxon>Enterobius</taxon>
    </lineage>
</organism>
<gene>
    <name evidence="3" type="ORF">EVEC_LOCUS2639</name>
</gene>
<reference evidence="5" key="1">
    <citation type="submission" date="2017-02" db="UniProtKB">
        <authorList>
            <consortium name="WormBaseParasite"/>
        </authorList>
    </citation>
    <scope>IDENTIFICATION</scope>
</reference>
<dbReference type="Pfam" id="PF12937">
    <property type="entry name" value="F-box-like"/>
    <property type="match status" value="1"/>
</dbReference>
<evidence type="ECO:0000313" key="3">
    <source>
        <dbReference type="EMBL" id="VDD87496.1"/>
    </source>
</evidence>
<dbReference type="Gene3D" id="1.20.1280.50">
    <property type="match status" value="1"/>
</dbReference>
<protein>
    <submittedName>
        <fullName evidence="5">F-box domain-containing protein</fullName>
    </submittedName>
</protein>
<feature type="compositionally biased region" description="Polar residues" evidence="1">
    <location>
        <begin position="81"/>
        <end position="92"/>
    </location>
</feature>
<dbReference type="SUPFAM" id="SSF81383">
    <property type="entry name" value="F-box domain"/>
    <property type="match status" value="1"/>
</dbReference>
<name>A0A0N4UZ90_ENTVE</name>
<evidence type="ECO:0000259" key="2">
    <source>
        <dbReference type="PROSITE" id="PS50181"/>
    </source>
</evidence>
<accession>A0A0N4UZ90</accession>
<dbReference type="InterPro" id="IPR001810">
    <property type="entry name" value="F-box_dom"/>
</dbReference>
<evidence type="ECO:0000256" key="1">
    <source>
        <dbReference type="SAM" id="MobiDB-lite"/>
    </source>
</evidence>
<feature type="domain" description="F-box" evidence="2">
    <location>
        <begin position="118"/>
        <end position="166"/>
    </location>
</feature>
<dbReference type="AlphaFoldDB" id="A0A0N4UZ90"/>
<feature type="compositionally biased region" description="Low complexity" evidence="1">
    <location>
        <begin position="67"/>
        <end position="80"/>
    </location>
</feature>